<dbReference type="GO" id="GO:0009190">
    <property type="term" value="P:cyclic nucleotide biosynthetic process"/>
    <property type="evidence" value="ECO:0007669"/>
    <property type="project" value="InterPro"/>
</dbReference>
<feature type="transmembrane region" description="Helical" evidence="2">
    <location>
        <begin position="15"/>
        <end position="37"/>
    </location>
</feature>
<feature type="transmembrane region" description="Helical" evidence="2">
    <location>
        <begin position="354"/>
        <end position="375"/>
    </location>
</feature>
<protein>
    <submittedName>
        <fullName evidence="4">Guanylate cyclase, putative</fullName>
    </submittedName>
</protein>
<accession>A0A0S4JHN8</accession>
<feature type="compositionally biased region" description="Basic and acidic residues" evidence="1">
    <location>
        <begin position="498"/>
        <end position="515"/>
    </location>
</feature>
<dbReference type="EMBL" id="CYKH01001883">
    <property type="protein sequence ID" value="CUG91007.1"/>
    <property type="molecule type" value="Genomic_DNA"/>
</dbReference>
<dbReference type="Gene3D" id="3.30.450.20">
    <property type="entry name" value="PAS domain"/>
    <property type="match status" value="1"/>
</dbReference>
<feature type="domain" description="Guanylate cyclase" evidence="3">
    <location>
        <begin position="594"/>
        <end position="739"/>
    </location>
</feature>
<feature type="region of interest" description="Disordered" evidence="1">
    <location>
        <begin position="948"/>
        <end position="971"/>
    </location>
</feature>
<feature type="region of interest" description="Disordered" evidence="1">
    <location>
        <begin position="749"/>
        <end position="779"/>
    </location>
</feature>
<keyword evidence="2" id="KW-0812">Transmembrane</keyword>
<evidence type="ECO:0000259" key="3">
    <source>
        <dbReference type="PROSITE" id="PS50125"/>
    </source>
</evidence>
<evidence type="ECO:0000313" key="5">
    <source>
        <dbReference type="Proteomes" id="UP000051952"/>
    </source>
</evidence>
<evidence type="ECO:0000256" key="2">
    <source>
        <dbReference type="SAM" id="Phobius"/>
    </source>
</evidence>
<dbReference type="Gene3D" id="3.30.70.1230">
    <property type="entry name" value="Nucleotide cyclase"/>
    <property type="match status" value="1"/>
</dbReference>
<dbReference type="GO" id="GO:0035556">
    <property type="term" value="P:intracellular signal transduction"/>
    <property type="evidence" value="ECO:0007669"/>
    <property type="project" value="InterPro"/>
</dbReference>
<gene>
    <name evidence="4" type="ORF">BSAL_29710</name>
</gene>
<proteinExistence type="predicted"/>
<keyword evidence="2" id="KW-1133">Transmembrane helix</keyword>
<dbReference type="Proteomes" id="UP000051952">
    <property type="component" value="Unassembled WGS sequence"/>
</dbReference>
<dbReference type="SUPFAM" id="SSF55073">
    <property type="entry name" value="Nucleotide cyclase"/>
    <property type="match status" value="1"/>
</dbReference>
<dbReference type="InterPro" id="IPR029787">
    <property type="entry name" value="Nucleotide_cyclase"/>
</dbReference>
<keyword evidence="2" id="KW-0472">Membrane</keyword>
<dbReference type="InterPro" id="IPR001054">
    <property type="entry name" value="A/G_cyclase"/>
</dbReference>
<keyword evidence="5" id="KW-1185">Reference proteome</keyword>
<dbReference type="AlphaFoldDB" id="A0A0S4JHN8"/>
<feature type="transmembrane region" description="Helical" evidence="2">
    <location>
        <begin position="395"/>
        <end position="418"/>
    </location>
</feature>
<feature type="compositionally biased region" description="Polar residues" evidence="1">
    <location>
        <begin position="948"/>
        <end position="957"/>
    </location>
</feature>
<feature type="region of interest" description="Disordered" evidence="1">
    <location>
        <begin position="875"/>
        <end position="896"/>
    </location>
</feature>
<feature type="compositionally biased region" description="Acidic residues" evidence="1">
    <location>
        <begin position="487"/>
        <end position="497"/>
    </location>
</feature>
<name>A0A0S4JHN8_BODSA</name>
<evidence type="ECO:0000313" key="4">
    <source>
        <dbReference type="EMBL" id="CUG91007.1"/>
    </source>
</evidence>
<sequence length="971" mass="104829">MSLNTLCTVSVRSVITLFCVVLIIVTAATTLGVTYSFSLSAAEEIAQAHAVALAAKAKGDVEAFVNQPAELISGLQYMMTRDSFPLPQVLEASGQTEWYRAWWQRMVTSMQGASFAYQYAIVGFNDGNYAGCKLLPTTVPAGLFQCRVFQYSYRAIVPGLSFVRDETYFISNYSMYSNDTTTTTYDPRTRSWWTATPHVPFTMTWSSVYLSAIPTLPVVDLNAALFNASGTFIGIGSFTFELGSVATFINSLQTTANTNVFLLDNANILMASSYAAVPYLSETVIPSNFSSANVPSNCVMSDVANGATQSLLFCRYNISSYPYAPLQQLYATAPAVLIANGTDGKAISMKLGGVSYYVSIAQISSPLTLGLHWRVVLLMPETDIIQGIIDGRNTAIYIAIGLLVGTSLIALGVVTALLSPLATLADRMYRAATFDDSVGAEGEGENLRESRFQEVKAIQEAFDTLMGELAKVKSYLPQSVLAALYGDDDDEEDGEADENLRGDESSSMSKGREETASNMMAGKQQPQLKREQSNSSLARAPNGSVAGLQRGGSTRSMALGKRRSLQSTVGGGGSSTAAPAALNTSLKLTQRKVTILAINVVRFHHLLLSTSSPSPADEVLKIHGAIVDLICRLAREHKGVVDSFNGDRFLITFNAVTNVGNHACAAANCALAISKAIHDANSGEHKTAAPGTSMHLLRQVSGVTCGIASSVALVGNTGTASMKRFCVIGPCVGHALVMERMCKMYNSNRSSTNGRGGHNGDSAMTSDEKKRWASPSSGHIVAGPPRVSVMICGQAIHDVESFFEMIHVNMLSLPIVPTSAGSSSSLITTRRTQIAILAGPKVVSCDEWMYQLEEGSWRRAPTRLATACTTKHSHALSPPEAWSESKQNSSHKRRTSAPWTAQRIRCCSRSVVRKVHDCWRSCSVWRHLAHRLLRHFYQPTLPMKSCRTSQTASQRNFPSDHLFPPVSLPPS</sequence>
<evidence type="ECO:0000256" key="1">
    <source>
        <dbReference type="SAM" id="MobiDB-lite"/>
    </source>
</evidence>
<dbReference type="VEuPathDB" id="TriTrypDB:BSAL_29710"/>
<dbReference type="PROSITE" id="PS50125">
    <property type="entry name" value="GUANYLATE_CYCLASE_2"/>
    <property type="match status" value="1"/>
</dbReference>
<dbReference type="Pfam" id="PF00211">
    <property type="entry name" value="Guanylate_cyc"/>
    <property type="match status" value="1"/>
</dbReference>
<organism evidence="4 5">
    <name type="scientific">Bodo saltans</name>
    <name type="common">Flagellated protozoan</name>
    <dbReference type="NCBI Taxonomy" id="75058"/>
    <lineage>
        <taxon>Eukaryota</taxon>
        <taxon>Discoba</taxon>
        <taxon>Euglenozoa</taxon>
        <taxon>Kinetoplastea</taxon>
        <taxon>Metakinetoplastina</taxon>
        <taxon>Eubodonida</taxon>
        <taxon>Bodonidae</taxon>
        <taxon>Bodo</taxon>
    </lineage>
</organism>
<feature type="region of interest" description="Disordered" evidence="1">
    <location>
        <begin position="487"/>
        <end position="577"/>
    </location>
</feature>
<reference evidence="5" key="1">
    <citation type="submission" date="2015-09" db="EMBL/GenBank/DDBJ databases">
        <authorList>
            <consortium name="Pathogen Informatics"/>
        </authorList>
    </citation>
    <scope>NUCLEOTIDE SEQUENCE [LARGE SCALE GENOMIC DNA]</scope>
    <source>
        <strain evidence="5">Lake Konstanz</strain>
    </source>
</reference>